<protein>
    <recommendedName>
        <fullName evidence="4">Secreted protein</fullName>
    </recommendedName>
</protein>
<evidence type="ECO:0000313" key="3">
    <source>
        <dbReference type="Proteomes" id="UP001501470"/>
    </source>
</evidence>
<dbReference type="EMBL" id="BAAAQD010000002">
    <property type="protein sequence ID" value="GAA1503773.1"/>
    <property type="molecule type" value="Genomic_DNA"/>
</dbReference>
<keyword evidence="3" id="KW-1185">Reference proteome</keyword>
<organism evidence="2 3">
    <name type="scientific">Dactylosporangium maewongense</name>
    <dbReference type="NCBI Taxonomy" id="634393"/>
    <lineage>
        <taxon>Bacteria</taxon>
        <taxon>Bacillati</taxon>
        <taxon>Actinomycetota</taxon>
        <taxon>Actinomycetes</taxon>
        <taxon>Micromonosporales</taxon>
        <taxon>Micromonosporaceae</taxon>
        <taxon>Dactylosporangium</taxon>
    </lineage>
</organism>
<gene>
    <name evidence="2" type="ORF">GCM10009827_016160</name>
</gene>
<evidence type="ECO:0000313" key="2">
    <source>
        <dbReference type="EMBL" id="GAA1503773.1"/>
    </source>
</evidence>
<dbReference type="RefSeq" id="WP_344501146.1">
    <property type="nucleotide sequence ID" value="NZ_BAAAQD010000002.1"/>
</dbReference>
<feature type="chain" id="PRO_5046296281" description="Secreted protein" evidence="1">
    <location>
        <begin position="25"/>
        <end position="284"/>
    </location>
</feature>
<dbReference type="Proteomes" id="UP001501470">
    <property type="component" value="Unassembled WGS sequence"/>
</dbReference>
<reference evidence="2 3" key="1">
    <citation type="journal article" date="2019" name="Int. J. Syst. Evol. Microbiol.">
        <title>The Global Catalogue of Microorganisms (GCM) 10K type strain sequencing project: providing services to taxonomists for standard genome sequencing and annotation.</title>
        <authorList>
            <consortium name="The Broad Institute Genomics Platform"/>
            <consortium name="The Broad Institute Genome Sequencing Center for Infectious Disease"/>
            <person name="Wu L."/>
            <person name="Ma J."/>
        </authorList>
    </citation>
    <scope>NUCLEOTIDE SEQUENCE [LARGE SCALE GENOMIC DNA]</scope>
    <source>
        <strain evidence="2 3">JCM 15933</strain>
    </source>
</reference>
<comment type="caution">
    <text evidence="2">The sequence shown here is derived from an EMBL/GenBank/DDBJ whole genome shotgun (WGS) entry which is preliminary data.</text>
</comment>
<evidence type="ECO:0000256" key="1">
    <source>
        <dbReference type="SAM" id="SignalP"/>
    </source>
</evidence>
<keyword evidence="1" id="KW-0732">Signal</keyword>
<proteinExistence type="predicted"/>
<sequence length="284" mass="30704">MHRHTPQTVVAGLTAAALGTAVMAAPADGSALARPAAAVDELADFQPTEISRSEQQYGLVDQLTTFNDAIDKLNGQDIPQATLTDVLEDANHSAEAPCGVPPTADSVQFCWNDEDSDGTTWIPQGLTGSWDADADGRWNGHRAIAATWYDDKGRDGTKRGSRVTFVNYDDAGKPEYRHVLLVVPFRNGESFQAVRSRGVRDVTANMNGAITFGDAPGFVLSTSEYGRRPGWLHRATVGTSNQHTKVLLGGPEDLTYQPQGKRMWTLTEYNGRRTVFGIPLSSIG</sequence>
<accession>A0ABN1ZT69</accession>
<name>A0ABN1ZT69_9ACTN</name>
<feature type="signal peptide" evidence="1">
    <location>
        <begin position="1"/>
        <end position="24"/>
    </location>
</feature>
<evidence type="ECO:0008006" key="4">
    <source>
        <dbReference type="Google" id="ProtNLM"/>
    </source>
</evidence>